<keyword evidence="3" id="KW-0040">ANK repeat</keyword>
<dbReference type="GO" id="GO:0006629">
    <property type="term" value="P:lipid metabolic process"/>
    <property type="evidence" value="ECO:0007669"/>
    <property type="project" value="UniProtKB-KW"/>
</dbReference>
<dbReference type="Gene3D" id="3.40.1090.10">
    <property type="entry name" value="Cytosolic phospholipase A2 catalytic domain"/>
    <property type="match status" value="1"/>
</dbReference>
<name>A0A9D4LNC0_DREPO</name>
<feature type="short sequence motif" description="GXSXG" evidence="5">
    <location>
        <begin position="45"/>
        <end position="49"/>
    </location>
</feature>
<dbReference type="PROSITE" id="PS51635">
    <property type="entry name" value="PNPLA"/>
    <property type="match status" value="1"/>
</dbReference>
<dbReference type="InterPro" id="IPR002641">
    <property type="entry name" value="PNPLA_dom"/>
</dbReference>
<sequence length="82" mass="8949">MLFPCFKVLSHDGGCIRGFIILETLEAIEKEAGKPIKYLFDWIGGTSTGGIIALGIATGKTRLASFRYKSSNVRAELQARQS</sequence>
<dbReference type="SUPFAM" id="SSF52151">
    <property type="entry name" value="FabD/lysophospholipase-like"/>
    <property type="match status" value="1"/>
</dbReference>
<evidence type="ECO:0000256" key="3">
    <source>
        <dbReference type="ARBA" id="ARBA00023043"/>
    </source>
</evidence>
<evidence type="ECO:0000259" key="6">
    <source>
        <dbReference type="PROSITE" id="PS51635"/>
    </source>
</evidence>
<evidence type="ECO:0000313" key="8">
    <source>
        <dbReference type="Proteomes" id="UP000828390"/>
    </source>
</evidence>
<evidence type="ECO:0000256" key="5">
    <source>
        <dbReference type="PROSITE-ProRule" id="PRU01161"/>
    </source>
</evidence>
<reference evidence="7" key="2">
    <citation type="submission" date="2020-11" db="EMBL/GenBank/DDBJ databases">
        <authorList>
            <person name="McCartney M.A."/>
            <person name="Auch B."/>
            <person name="Kono T."/>
            <person name="Mallez S."/>
            <person name="Becker A."/>
            <person name="Gohl D.M."/>
            <person name="Silverstein K.A.T."/>
            <person name="Koren S."/>
            <person name="Bechman K.B."/>
            <person name="Herman A."/>
            <person name="Abrahante J.E."/>
            <person name="Garbe J."/>
        </authorList>
    </citation>
    <scope>NUCLEOTIDE SEQUENCE</scope>
    <source>
        <strain evidence="7">Duluth1</strain>
        <tissue evidence="7">Whole animal</tissue>
    </source>
</reference>
<dbReference type="PANTHER" id="PTHR24139">
    <property type="entry name" value="CALCIUM-INDEPENDENT PHOSPHOLIPASE A2"/>
    <property type="match status" value="1"/>
</dbReference>
<keyword evidence="1" id="KW-0677">Repeat</keyword>
<dbReference type="GO" id="GO:0047499">
    <property type="term" value="F:calcium-independent phospholipase A2 activity"/>
    <property type="evidence" value="ECO:0007669"/>
    <property type="project" value="InterPro"/>
</dbReference>
<dbReference type="PANTHER" id="PTHR24139:SF34">
    <property type="entry name" value="85_88 KDA CALCIUM-INDEPENDENT PHOSPHOLIPASE A2"/>
    <property type="match status" value="1"/>
</dbReference>
<dbReference type="AlphaFoldDB" id="A0A9D4LNC0"/>
<reference evidence="7" key="1">
    <citation type="journal article" date="2019" name="bioRxiv">
        <title>The Genome of the Zebra Mussel, Dreissena polymorpha: A Resource for Invasive Species Research.</title>
        <authorList>
            <person name="McCartney M.A."/>
            <person name="Auch B."/>
            <person name="Kono T."/>
            <person name="Mallez S."/>
            <person name="Zhang Y."/>
            <person name="Obille A."/>
            <person name="Becker A."/>
            <person name="Abrahante J.E."/>
            <person name="Garbe J."/>
            <person name="Badalamenti J.P."/>
            <person name="Herman A."/>
            <person name="Mangelson H."/>
            <person name="Liachko I."/>
            <person name="Sullivan S."/>
            <person name="Sone E.D."/>
            <person name="Koren S."/>
            <person name="Silverstein K.A.T."/>
            <person name="Beckman K.B."/>
            <person name="Gohl D.M."/>
        </authorList>
    </citation>
    <scope>NUCLEOTIDE SEQUENCE</scope>
    <source>
        <strain evidence="7">Duluth1</strain>
        <tissue evidence="7">Whole animal</tissue>
    </source>
</reference>
<dbReference type="EMBL" id="JAIWYP010000002">
    <property type="protein sequence ID" value="KAH3860859.1"/>
    <property type="molecule type" value="Genomic_DNA"/>
</dbReference>
<keyword evidence="2" id="KW-0378">Hydrolase</keyword>
<dbReference type="GO" id="GO:2000304">
    <property type="term" value="P:positive regulation of ceramide biosynthetic process"/>
    <property type="evidence" value="ECO:0007669"/>
    <property type="project" value="TreeGrafter"/>
</dbReference>
<dbReference type="GO" id="GO:0052816">
    <property type="term" value="F:long-chain fatty acyl-CoA hydrolase activity"/>
    <property type="evidence" value="ECO:0007669"/>
    <property type="project" value="TreeGrafter"/>
</dbReference>
<evidence type="ECO:0000256" key="4">
    <source>
        <dbReference type="ARBA" id="ARBA00023098"/>
    </source>
</evidence>
<dbReference type="Proteomes" id="UP000828390">
    <property type="component" value="Unassembled WGS sequence"/>
</dbReference>
<dbReference type="InterPro" id="IPR016035">
    <property type="entry name" value="Acyl_Trfase/lysoPLipase"/>
</dbReference>
<protein>
    <recommendedName>
        <fullName evidence="6">PNPLA domain-containing protein</fullName>
    </recommendedName>
</protein>
<gene>
    <name evidence="7" type="ORF">DPMN_023782</name>
</gene>
<keyword evidence="4" id="KW-0443">Lipid metabolism</keyword>
<accession>A0A9D4LNC0</accession>
<dbReference type="GO" id="GO:0005739">
    <property type="term" value="C:mitochondrion"/>
    <property type="evidence" value="ECO:0007669"/>
    <property type="project" value="TreeGrafter"/>
</dbReference>
<dbReference type="InterPro" id="IPR047148">
    <property type="entry name" value="PLPL9"/>
</dbReference>
<dbReference type="Pfam" id="PF01734">
    <property type="entry name" value="Patatin"/>
    <property type="match status" value="1"/>
</dbReference>
<proteinExistence type="predicted"/>
<comment type="caution">
    <text evidence="7">The sequence shown here is derived from an EMBL/GenBank/DDBJ whole genome shotgun (WGS) entry which is preliminary data.</text>
</comment>
<organism evidence="7 8">
    <name type="scientific">Dreissena polymorpha</name>
    <name type="common">Zebra mussel</name>
    <name type="synonym">Mytilus polymorpha</name>
    <dbReference type="NCBI Taxonomy" id="45954"/>
    <lineage>
        <taxon>Eukaryota</taxon>
        <taxon>Metazoa</taxon>
        <taxon>Spiralia</taxon>
        <taxon>Lophotrochozoa</taxon>
        <taxon>Mollusca</taxon>
        <taxon>Bivalvia</taxon>
        <taxon>Autobranchia</taxon>
        <taxon>Heteroconchia</taxon>
        <taxon>Euheterodonta</taxon>
        <taxon>Imparidentia</taxon>
        <taxon>Neoheterodontei</taxon>
        <taxon>Myida</taxon>
        <taxon>Dreissenoidea</taxon>
        <taxon>Dreissenidae</taxon>
        <taxon>Dreissena</taxon>
    </lineage>
</organism>
<evidence type="ECO:0000256" key="2">
    <source>
        <dbReference type="ARBA" id="ARBA00022801"/>
    </source>
</evidence>
<comment type="caution">
    <text evidence="5">Lacks conserved residue(s) required for the propagation of feature annotation.</text>
</comment>
<evidence type="ECO:0000313" key="7">
    <source>
        <dbReference type="EMBL" id="KAH3860859.1"/>
    </source>
</evidence>
<keyword evidence="8" id="KW-1185">Reference proteome</keyword>
<feature type="domain" description="PNPLA" evidence="6">
    <location>
        <begin position="9"/>
        <end position="82"/>
    </location>
</feature>
<evidence type="ECO:0000256" key="1">
    <source>
        <dbReference type="ARBA" id="ARBA00022737"/>
    </source>
</evidence>